<evidence type="ECO:0000313" key="2">
    <source>
        <dbReference type="Proteomes" id="UP001309876"/>
    </source>
</evidence>
<dbReference type="Proteomes" id="UP001309876">
    <property type="component" value="Unassembled WGS sequence"/>
</dbReference>
<keyword evidence="2" id="KW-1185">Reference proteome</keyword>
<comment type="caution">
    <text evidence="1">The sequence shown here is derived from an EMBL/GenBank/DDBJ whole genome shotgun (WGS) entry which is preliminary data.</text>
</comment>
<gene>
    <name evidence="1" type="ORF">LTR05_004679</name>
</gene>
<name>A0AAN7Y633_9EURO</name>
<protein>
    <submittedName>
        <fullName evidence="1">Uncharacterized protein</fullName>
    </submittedName>
</protein>
<sequence>MPFHWERLTATDRSPNNRGQVEHDDEVLNAKLIRRTTYRELLDTPIKEFFLQPQPSQSTKDELTTSEGPACADDSYFSKVDHLGLREAAFFRRRRLRFQTMDSMIEEARQERARPRATLTVGRRYFTFRW</sequence>
<proteinExistence type="predicted"/>
<organism evidence="1 2">
    <name type="scientific">Lithohypha guttulata</name>
    <dbReference type="NCBI Taxonomy" id="1690604"/>
    <lineage>
        <taxon>Eukaryota</taxon>
        <taxon>Fungi</taxon>
        <taxon>Dikarya</taxon>
        <taxon>Ascomycota</taxon>
        <taxon>Pezizomycotina</taxon>
        <taxon>Eurotiomycetes</taxon>
        <taxon>Chaetothyriomycetidae</taxon>
        <taxon>Chaetothyriales</taxon>
        <taxon>Trichomeriaceae</taxon>
        <taxon>Lithohypha</taxon>
    </lineage>
</organism>
<dbReference type="AlphaFoldDB" id="A0AAN7Y633"/>
<accession>A0AAN7Y633</accession>
<evidence type="ECO:0000313" key="1">
    <source>
        <dbReference type="EMBL" id="KAK5085394.1"/>
    </source>
</evidence>
<reference evidence="1 2" key="1">
    <citation type="submission" date="2023-08" db="EMBL/GenBank/DDBJ databases">
        <title>Black Yeasts Isolated from many extreme environments.</title>
        <authorList>
            <person name="Coleine C."/>
            <person name="Stajich J.E."/>
            <person name="Selbmann L."/>
        </authorList>
    </citation>
    <scope>NUCLEOTIDE SEQUENCE [LARGE SCALE GENOMIC DNA]</scope>
    <source>
        <strain evidence="1 2">CCFEE 5910</strain>
    </source>
</reference>
<dbReference type="EMBL" id="JAVRRJ010000004">
    <property type="protein sequence ID" value="KAK5085394.1"/>
    <property type="molecule type" value="Genomic_DNA"/>
</dbReference>